<evidence type="ECO:0000313" key="1">
    <source>
        <dbReference type="EMBL" id="CUG94338.1"/>
    </source>
</evidence>
<gene>
    <name evidence="1" type="ORF">BSAL_47685</name>
</gene>
<dbReference type="EMBL" id="CYKH01002236">
    <property type="protein sequence ID" value="CUG94338.1"/>
    <property type="molecule type" value="Genomic_DNA"/>
</dbReference>
<sequence>MSATPPSSLQSMVTVNMNLKTFKTLLPHQLEAFSKLLHGSRRPSVHPEFLTLEILRPGFASGNLAALLTNDEESAMQRDLFRSEHAFGQMQALLRSGNYRIDFPEHAAMLVVAWLLEQERDLEAMKLVSILSPWMNEVKFVPTIIAAHPHQSTTNTISVRRTAAVGDVGLMRSRLAASEQRGVAHAAFYEDFNRVNTALMHLQALAVHILLDTLGEGSIPCQGTSVRNEIPADCAMPFQKANHQDASFYASLVVDVIHDMTLLLRCPASVRHSRRGSATRVLLRALHKIAAQCRRVVATTIVTAGFAKHVQQIMASVLTRRGCRDGIASDAYRCHMMNVQHSLLTDQRHVTSQIIAKRVSEFHSLATLTVSELEAALAPLSISEVSQWNKQQTCNAVDKEISPCFDNILTTRTLQQLAAPPLALDEFTVLPRIKRTHRRAVAMALESTFEELQAYGSIASAEVAGIVLHQCIARHRGMCSFPDIRLALLYSDLALAFSRRRSLLLISNESTHQHQIRIDELPWAVPLLAEISKHRDDVKDRDFARQLLRFYWLQFPVTLMPNKVVSALRDLLFGASSAKTKTRERDDESQAVELPPLPPLLEELAADIFGRTFSSKFTKVARTVAPILKHTTYSRYYLLDPVFEKIESKEISLMEAADLLRRTYYISQSPKGVFLSISGNGMLLEAVQLLTTHNLILADFLFDDDNGAHHRLRLPEIVEQAWKGLVKITLVTPPKVGTPTWFHVSATHARQVSHAFRQFLYFLSKLSPIRVQQEFLAENVSTLQSKYCGSNPETSKLVDAFCEKIAVIQKAVVGEHVDPTEVCLGWRHLS</sequence>
<dbReference type="AlphaFoldDB" id="A0A0S4JVT5"/>
<accession>A0A0S4JVT5</accession>
<evidence type="ECO:0000313" key="2">
    <source>
        <dbReference type="Proteomes" id="UP000051952"/>
    </source>
</evidence>
<dbReference type="OrthoDB" id="5590003at2759"/>
<organism evidence="1 2">
    <name type="scientific">Bodo saltans</name>
    <name type="common">Flagellated protozoan</name>
    <dbReference type="NCBI Taxonomy" id="75058"/>
    <lineage>
        <taxon>Eukaryota</taxon>
        <taxon>Discoba</taxon>
        <taxon>Euglenozoa</taxon>
        <taxon>Kinetoplastea</taxon>
        <taxon>Metakinetoplastina</taxon>
        <taxon>Eubodonida</taxon>
        <taxon>Bodonidae</taxon>
        <taxon>Bodo</taxon>
    </lineage>
</organism>
<reference evidence="2" key="1">
    <citation type="submission" date="2015-09" db="EMBL/GenBank/DDBJ databases">
        <authorList>
            <consortium name="Pathogen Informatics"/>
        </authorList>
    </citation>
    <scope>NUCLEOTIDE SEQUENCE [LARGE SCALE GENOMIC DNA]</scope>
    <source>
        <strain evidence="2">Lake Konstanz</strain>
    </source>
</reference>
<dbReference type="Proteomes" id="UP000051952">
    <property type="component" value="Unassembled WGS sequence"/>
</dbReference>
<dbReference type="VEuPathDB" id="TriTrypDB:BSAL_47685"/>
<protein>
    <submittedName>
        <fullName evidence="1">Uncharacterized protein</fullName>
    </submittedName>
</protein>
<keyword evidence="2" id="KW-1185">Reference proteome</keyword>
<name>A0A0S4JVT5_BODSA</name>
<proteinExistence type="predicted"/>